<dbReference type="RefSeq" id="WP_093617981.1">
    <property type="nucleotide sequence ID" value="NZ_BOMT01000053.1"/>
</dbReference>
<dbReference type="AlphaFoldDB" id="A0A1I2I384"/>
<proteinExistence type="predicted"/>
<organism evidence="1 2">
    <name type="scientific">Actinoplanes philippinensis</name>
    <dbReference type="NCBI Taxonomy" id="35752"/>
    <lineage>
        <taxon>Bacteria</taxon>
        <taxon>Bacillati</taxon>
        <taxon>Actinomycetota</taxon>
        <taxon>Actinomycetes</taxon>
        <taxon>Micromonosporales</taxon>
        <taxon>Micromonosporaceae</taxon>
        <taxon>Actinoplanes</taxon>
    </lineage>
</organism>
<name>A0A1I2I384_9ACTN</name>
<evidence type="ECO:0000313" key="2">
    <source>
        <dbReference type="Proteomes" id="UP000199645"/>
    </source>
</evidence>
<keyword evidence="2" id="KW-1185">Reference proteome</keyword>
<dbReference type="Proteomes" id="UP000199645">
    <property type="component" value="Unassembled WGS sequence"/>
</dbReference>
<dbReference type="OrthoDB" id="3393362at2"/>
<reference evidence="1 2" key="1">
    <citation type="submission" date="2016-10" db="EMBL/GenBank/DDBJ databases">
        <authorList>
            <person name="de Groot N.N."/>
        </authorList>
    </citation>
    <scope>NUCLEOTIDE SEQUENCE [LARGE SCALE GENOMIC DNA]</scope>
    <source>
        <strain evidence="1 2">DSM 43019</strain>
    </source>
</reference>
<protein>
    <recommendedName>
        <fullName evidence="3">SnoaL-like domain-containing protein</fullName>
    </recommendedName>
</protein>
<gene>
    <name evidence="1" type="ORF">SAMN05421541_109263</name>
</gene>
<evidence type="ECO:0000313" key="1">
    <source>
        <dbReference type="EMBL" id="SFF36825.1"/>
    </source>
</evidence>
<evidence type="ECO:0008006" key="3">
    <source>
        <dbReference type="Google" id="ProtNLM"/>
    </source>
</evidence>
<sequence length="90" mass="10146">MPYRDPDEFCAEYAEINGQDTVDEFGATSRLETVTVVDRTPDTARVEARRFIFGHAPDAGYYDAVEPTAFVLSRRADGWHVVSEEGLPYE</sequence>
<accession>A0A1I2I384</accession>
<dbReference type="EMBL" id="FONV01000009">
    <property type="protein sequence ID" value="SFF36825.1"/>
    <property type="molecule type" value="Genomic_DNA"/>
</dbReference>